<dbReference type="SMART" id="SM00460">
    <property type="entry name" value="TGc"/>
    <property type="match status" value="1"/>
</dbReference>
<keyword evidence="3" id="KW-1185">Reference proteome</keyword>
<dbReference type="InterPro" id="IPR038765">
    <property type="entry name" value="Papain-like_cys_pep_sf"/>
</dbReference>
<name>A0A9X1ZPH0_9FLAO</name>
<dbReference type="SUPFAM" id="SSF54001">
    <property type="entry name" value="Cysteine proteinases"/>
    <property type="match status" value="1"/>
</dbReference>
<dbReference type="EMBL" id="JAKHSK010000011">
    <property type="protein sequence ID" value="MCL6218542.1"/>
    <property type="molecule type" value="Genomic_DNA"/>
</dbReference>
<dbReference type="AlphaFoldDB" id="A0A9X1ZPH0"/>
<dbReference type="PANTHER" id="PTHR33490:SF6">
    <property type="entry name" value="SLL1049 PROTEIN"/>
    <property type="match status" value="1"/>
</dbReference>
<feature type="domain" description="Transglutaminase-like" evidence="1">
    <location>
        <begin position="173"/>
        <end position="238"/>
    </location>
</feature>
<dbReference type="Gene3D" id="3.10.620.30">
    <property type="match status" value="1"/>
</dbReference>
<gene>
    <name evidence="2" type="ORF">L1967_09555</name>
</gene>
<evidence type="ECO:0000313" key="2">
    <source>
        <dbReference type="EMBL" id="MCL6218542.1"/>
    </source>
</evidence>
<comment type="caution">
    <text evidence="2">The sequence shown here is derived from an EMBL/GenBank/DDBJ whole genome shotgun (WGS) entry which is preliminary data.</text>
</comment>
<proteinExistence type="predicted"/>
<dbReference type="PANTHER" id="PTHR33490">
    <property type="entry name" value="BLR5614 PROTEIN-RELATED"/>
    <property type="match status" value="1"/>
</dbReference>
<sequence length="287" mass="32585">MALNYVIKYAATNVYENLVGEALWQFLIAPLNSGSQQIISSEFRNSLQIPVEKSINGYGFETFRIHPKKSFTSIDFEAEFHLIKDHINPFEKTNASNLEDEFSQLNSLNFKVEHATFLKSTALTKLPKWHEIDFIYSEEVSIFENMKNLNLWIFDGFSFKTDVTDVDTDLDIILEEKQGVCQDFTHLFCAIARSHNIPARYVSGYLHQGNGYFGDSQMHAWAEVFIPGCGWIGFDPTNNLIAAENHIKVAHGKDYSDCPPIKGIVYTSGTNQTTYSVEVNAQQNAQQ</sequence>
<evidence type="ECO:0000259" key="1">
    <source>
        <dbReference type="SMART" id="SM00460"/>
    </source>
</evidence>
<accession>A0A9X1ZPH0</accession>
<dbReference type="InterPro" id="IPR002931">
    <property type="entry name" value="Transglutaminase-like"/>
</dbReference>
<dbReference type="Proteomes" id="UP001139521">
    <property type="component" value="Unassembled WGS sequence"/>
</dbReference>
<protein>
    <submittedName>
        <fullName evidence="2">Transglutaminase family protein</fullName>
    </submittedName>
</protein>
<dbReference type="Pfam" id="PF01841">
    <property type="entry name" value="Transglut_core"/>
    <property type="match status" value="1"/>
</dbReference>
<reference evidence="2" key="1">
    <citation type="submission" date="2022-01" db="EMBL/GenBank/DDBJ databases">
        <title>Genome sequencing of Zunongwangia sp. M21534 genome.</title>
        <authorList>
            <person name="Chen Y."/>
            <person name="Dong C."/>
            <person name="Shao Z."/>
        </authorList>
    </citation>
    <scope>NUCLEOTIDE SEQUENCE</scope>
    <source>
        <strain evidence="2">MCCC M21534</strain>
    </source>
</reference>
<evidence type="ECO:0000313" key="3">
    <source>
        <dbReference type="Proteomes" id="UP001139521"/>
    </source>
</evidence>
<organism evidence="2 3">
    <name type="scientific">Zunongwangia pacifica</name>
    <dbReference type="NCBI Taxonomy" id="2911062"/>
    <lineage>
        <taxon>Bacteria</taxon>
        <taxon>Pseudomonadati</taxon>
        <taxon>Bacteroidota</taxon>
        <taxon>Flavobacteriia</taxon>
        <taxon>Flavobacteriales</taxon>
        <taxon>Flavobacteriaceae</taxon>
        <taxon>Zunongwangia</taxon>
    </lineage>
</organism>
<dbReference type="RefSeq" id="WP_249601436.1">
    <property type="nucleotide sequence ID" value="NZ_JAKHSK010000011.1"/>
</dbReference>